<gene>
    <name evidence="2" type="ORF">M9Y10_034657</name>
</gene>
<dbReference type="EMBL" id="JAPFFF010000005">
    <property type="protein sequence ID" value="KAK8889903.1"/>
    <property type="molecule type" value="Genomic_DNA"/>
</dbReference>
<name>A0ABR2KG35_9EUKA</name>
<proteinExistence type="predicted"/>
<reference evidence="2 3" key="1">
    <citation type="submission" date="2024-04" db="EMBL/GenBank/DDBJ databases">
        <title>Tritrichomonas musculus Genome.</title>
        <authorList>
            <person name="Alves-Ferreira E."/>
            <person name="Grigg M."/>
            <person name="Lorenzi H."/>
            <person name="Galac M."/>
        </authorList>
    </citation>
    <scope>NUCLEOTIDE SEQUENCE [LARGE SCALE GENOMIC DNA]</scope>
    <source>
        <strain evidence="2 3">EAF2021</strain>
    </source>
</reference>
<comment type="caution">
    <text evidence="2">The sequence shown here is derived from an EMBL/GenBank/DDBJ whole genome shotgun (WGS) entry which is preliminary data.</text>
</comment>
<sequence length="112" mass="13277">MQFHGFLFKIRLLEKFLKQTLENIAKNILTYQSQFLQYVALDSQIIKQLTNEQQKSHSTLSCAALEKWIQIMNQLIPLKTFFYTREWKLTGSGTDGPRSYSKIHHRNLHILH</sequence>
<evidence type="ECO:0000259" key="1">
    <source>
        <dbReference type="Pfam" id="PF04552"/>
    </source>
</evidence>
<accession>A0ABR2KG35</accession>
<feature type="domain" description="RNA polymerase sigma factor 54 DNA-binding" evidence="1">
    <location>
        <begin position="18"/>
        <end position="85"/>
    </location>
</feature>
<evidence type="ECO:0000313" key="2">
    <source>
        <dbReference type="EMBL" id="KAK8889903.1"/>
    </source>
</evidence>
<dbReference type="Pfam" id="PF04552">
    <property type="entry name" value="Sigma54_DBD"/>
    <property type="match status" value="1"/>
</dbReference>
<dbReference type="Proteomes" id="UP001470230">
    <property type="component" value="Unassembled WGS sequence"/>
</dbReference>
<protein>
    <recommendedName>
        <fullName evidence="1">RNA polymerase sigma factor 54 DNA-binding domain-containing protein</fullName>
    </recommendedName>
</protein>
<evidence type="ECO:0000313" key="3">
    <source>
        <dbReference type="Proteomes" id="UP001470230"/>
    </source>
</evidence>
<organism evidence="2 3">
    <name type="scientific">Tritrichomonas musculus</name>
    <dbReference type="NCBI Taxonomy" id="1915356"/>
    <lineage>
        <taxon>Eukaryota</taxon>
        <taxon>Metamonada</taxon>
        <taxon>Parabasalia</taxon>
        <taxon>Tritrichomonadida</taxon>
        <taxon>Tritrichomonadidae</taxon>
        <taxon>Tritrichomonas</taxon>
    </lineage>
</organism>
<keyword evidence="3" id="KW-1185">Reference proteome</keyword>
<dbReference type="InterPro" id="IPR007634">
    <property type="entry name" value="RNA_pol_sigma_54_DNA-bd"/>
</dbReference>